<evidence type="ECO:0000313" key="23">
    <source>
        <dbReference type="Proteomes" id="UP001378592"/>
    </source>
</evidence>
<keyword evidence="23" id="KW-1185">Reference proteome</keyword>
<evidence type="ECO:0000256" key="14">
    <source>
        <dbReference type="ARBA" id="ARBA00057671"/>
    </source>
</evidence>
<evidence type="ECO:0000256" key="20">
    <source>
        <dbReference type="SAM" id="Phobius"/>
    </source>
</evidence>
<feature type="coiled-coil region" evidence="19">
    <location>
        <begin position="185"/>
        <end position="212"/>
    </location>
</feature>
<dbReference type="PANTHER" id="PTHR15715:SF37">
    <property type="entry name" value="LD47843P"/>
    <property type="match status" value="1"/>
</dbReference>
<organism evidence="22 23">
    <name type="scientific">Gryllus longicercus</name>
    <dbReference type="NCBI Taxonomy" id="2509291"/>
    <lineage>
        <taxon>Eukaryota</taxon>
        <taxon>Metazoa</taxon>
        <taxon>Ecdysozoa</taxon>
        <taxon>Arthropoda</taxon>
        <taxon>Hexapoda</taxon>
        <taxon>Insecta</taxon>
        <taxon>Pterygota</taxon>
        <taxon>Neoptera</taxon>
        <taxon>Polyneoptera</taxon>
        <taxon>Orthoptera</taxon>
        <taxon>Ensifera</taxon>
        <taxon>Gryllidea</taxon>
        <taxon>Grylloidea</taxon>
        <taxon>Gryllidae</taxon>
        <taxon>Gryllinae</taxon>
        <taxon>Gryllus</taxon>
    </lineage>
</organism>
<evidence type="ECO:0000256" key="1">
    <source>
        <dbReference type="ARBA" id="ARBA00004300"/>
    </source>
</evidence>
<dbReference type="SMART" id="SM00240">
    <property type="entry name" value="FHA"/>
    <property type="match status" value="1"/>
</dbReference>
<dbReference type="GO" id="GO:0031966">
    <property type="term" value="C:mitochondrial membrane"/>
    <property type="evidence" value="ECO:0007669"/>
    <property type="project" value="UniProtKB-SubCell"/>
</dbReference>
<evidence type="ECO:0000256" key="19">
    <source>
        <dbReference type="SAM" id="Coils"/>
    </source>
</evidence>
<dbReference type="PROSITE" id="PS50006">
    <property type="entry name" value="FHA_DOMAIN"/>
    <property type="match status" value="1"/>
</dbReference>
<keyword evidence="5" id="KW-0963">Cytoplasm</keyword>
<evidence type="ECO:0000313" key="22">
    <source>
        <dbReference type="EMBL" id="KAK7792486.1"/>
    </source>
</evidence>
<name>A0AAN9Z185_9ORTH</name>
<comment type="similarity">
    <text evidence="16">Belongs to the SLMAP family.</text>
</comment>
<protein>
    <recommendedName>
        <fullName evidence="18">Sarcolemmal membrane-associated protein</fullName>
    </recommendedName>
</protein>
<sequence>MVVVSGSWIKNVVSYPGAGDVIGTPKMAARAVLMCRPNSHPFQERTLTLDQPVKIGRSVARARASQNNAIFDCKVLSRNHALLWYENGKFYLQDTKSSNGTFVNNQRLSKGSEESPPREVCSGDIVQFGVDVMENARKVTHGCIVATLRLFLPDGKEAKASPSTSVVSSVGMVPLEDLYQLNQYLQDALQREQLLENKLAALQRLVENTRQASDVGWKALIDEDRLLSRVEILETQLLTYSKNFAEDKLRDELRKLQEDKSLYQGTAKESLRKLLQEKIDAVQRLNDLERTLSNTEDECAHLKEIREQSQQDLSDLAQKYSQQLQRIEDLSHKLMETEEQRRESCERLEQEKQELAARLEEQTSTERALQARIDALTKEANIQNRLSNVHSSSRSLLESKLEVEMGKATDSTGTQVDIILERIEPDPTSQDNMKEELESLRFQLKKSEEELKEGHDRVDELHLRLEESRTQEDSNVELTQRLEERLQDLEAQLCKLQADNNRTQMGVPIPNQALILKEDIAKLQELLTETRNKKREAEQQIAQVQLELDCAKIKVTKSSEEANQLKQQLQTAQALMGEESARVLRLEEQVQHLMLTSSDMKLHLLETKEKLEAESARAEQNATIAEGLHKELVEAQQSLKQSHNEAAQLKDKLIQLEKDSDLRNSSALDQLKQQCSSLQEEAAQLRFEHWQLIQRTTELTASNESLQNECERLSQGFGGRTVVKDLEDLQEKCKEADKMMSALEEELVLVKERYRICNDEKTQISKELLSLQEEFGNITSQSYAVLWCGLVPLALVFLGTVMAFYPTLSYLTGTSDPLDY</sequence>
<dbReference type="GO" id="GO:0005789">
    <property type="term" value="C:endoplasmic reticulum membrane"/>
    <property type="evidence" value="ECO:0007669"/>
    <property type="project" value="UniProtKB-SubCell"/>
</dbReference>
<evidence type="ECO:0000256" key="17">
    <source>
        <dbReference type="ARBA" id="ARBA00066015"/>
    </source>
</evidence>
<dbReference type="GO" id="GO:0042383">
    <property type="term" value="C:sarcolemma"/>
    <property type="evidence" value="ECO:0007669"/>
    <property type="project" value="UniProtKB-SubCell"/>
</dbReference>
<dbReference type="SUPFAM" id="SSF49879">
    <property type="entry name" value="SMAD/FHA domain"/>
    <property type="match status" value="1"/>
</dbReference>
<evidence type="ECO:0000256" key="7">
    <source>
        <dbReference type="ARBA" id="ARBA00022692"/>
    </source>
</evidence>
<evidence type="ECO:0000256" key="2">
    <source>
        <dbReference type="ARBA" id="ARBA00004304"/>
    </source>
</evidence>
<keyword evidence="7 20" id="KW-0812">Transmembrane</keyword>
<keyword evidence="10 19" id="KW-0175">Coiled coil</keyword>
<evidence type="ECO:0000256" key="4">
    <source>
        <dbReference type="ARBA" id="ARBA00022475"/>
    </source>
</evidence>
<keyword evidence="12 20" id="KW-0472">Membrane</keyword>
<comment type="caution">
    <text evidence="22">The sequence shown here is derived from an EMBL/GenBank/DDBJ whole genome shotgun (WGS) entry which is preliminary data.</text>
</comment>
<keyword evidence="4" id="KW-1003">Cell membrane</keyword>
<dbReference type="EMBL" id="JAZDUA010000445">
    <property type="protein sequence ID" value="KAK7792486.1"/>
    <property type="molecule type" value="Genomic_DNA"/>
</dbReference>
<evidence type="ECO:0000256" key="15">
    <source>
        <dbReference type="ARBA" id="ARBA00060409"/>
    </source>
</evidence>
<comment type="function">
    <text evidence="14">Associates with the striatin-interacting phosphatase and kinase (STRIPAK) core complex, forming the extended (SIKE1:SLMAP)STRIPAK complex. The (SIKE1:SLMAP)STRIPAK complex dephosphorylates STK3 leading to the inhibition of Hippo signaling and the control of cell growth. May play a role during myoblast fusion.</text>
</comment>
<feature type="coiled-coil region" evidence="19">
    <location>
        <begin position="726"/>
        <end position="760"/>
    </location>
</feature>
<evidence type="ECO:0000256" key="5">
    <source>
        <dbReference type="ARBA" id="ARBA00022490"/>
    </source>
</evidence>
<evidence type="ECO:0000256" key="8">
    <source>
        <dbReference type="ARBA" id="ARBA00022824"/>
    </source>
</evidence>
<keyword evidence="8" id="KW-0256">Endoplasmic reticulum</keyword>
<accession>A0AAN9Z185</accession>
<dbReference type="PANTHER" id="PTHR15715">
    <property type="entry name" value="CENTROSOMAL PROTEIN OF 170 KDA"/>
    <property type="match status" value="1"/>
</dbReference>
<dbReference type="GO" id="GO:0005813">
    <property type="term" value="C:centrosome"/>
    <property type="evidence" value="ECO:0007669"/>
    <property type="project" value="UniProtKB-SubCell"/>
</dbReference>
<evidence type="ECO:0000256" key="11">
    <source>
        <dbReference type="ARBA" id="ARBA00023128"/>
    </source>
</evidence>
<feature type="coiled-coil region" evidence="19">
    <location>
        <begin position="246"/>
        <end position="379"/>
    </location>
</feature>
<dbReference type="CDD" id="cd21911">
    <property type="entry name" value="CC1_SLMAP"/>
    <property type="match status" value="1"/>
</dbReference>
<evidence type="ECO:0000256" key="16">
    <source>
        <dbReference type="ARBA" id="ARBA00061687"/>
    </source>
</evidence>
<evidence type="ECO:0000256" key="13">
    <source>
        <dbReference type="ARBA" id="ARBA00023212"/>
    </source>
</evidence>
<dbReference type="InterPro" id="IPR008984">
    <property type="entry name" value="SMAD_FHA_dom_sf"/>
</dbReference>
<comment type="subunit">
    <text evidence="17">Homodimer. Interacts with myosin. Interacts with SIKE1 and both associate with the STRIPAK core complex composed of PP2A catalytic and scaffolding subunits, the striatins (PP2A regulatory subunits), the striatin-associated proteins MOB4, STRIP1 and STRIP2, PDCD10 and members of the STE20 kinases, such as STK24 and STK26. Interacts (via FHA domain) with STK3 (when phosphorylated); the interaction associates STK3 with the STRIPAK complex.</text>
</comment>
<keyword evidence="9 20" id="KW-1133">Transmembrane helix</keyword>
<comment type="subcellular location">
    <subcellularLocation>
        <location evidence="15">Cell membrane</location>
        <location evidence="15">Sarcolemma</location>
        <topology evidence="15">Single-pass type IV membrane protein</topology>
    </subcellularLocation>
    <subcellularLocation>
        <location evidence="1">Cytoplasm</location>
        <location evidence="1">Cytoskeleton</location>
        <location evidence="1">Microtubule organizing center</location>
        <location evidence="1">Centrosome</location>
    </subcellularLocation>
    <subcellularLocation>
        <location evidence="3">Endoplasmic reticulum membrane</location>
        <topology evidence="3">Single-pass membrane protein</topology>
    </subcellularLocation>
    <subcellularLocation>
        <location evidence="2">Mitochondrion membrane</location>
        <topology evidence="2">Single-pass membrane protein</topology>
    </subcellularLocation>
</comment>
<dbReference type="Gene3D" id="2.60.200.20">
    <property type="match status" value="1"/>
</dbReference>
<dbReference type="Proteomes" id="UP001378592">
    <property type="component" value="Unassembled WGS sequence"/>
</dbReference>
<keyword evidence="6" id="KW-0597">Phosphoprotein</keyword>
<dbReference type="InterPro" id="IPR000253">
    <property type="entry name" value="FHA_dom"/>
</dbReference>
<dbReference type="InterPro" id="IPR051176">
    <property type="entry name" value="Cent_Immune-Sig_Mod"/>
</dbReference>
<dbReference type="FunFam" id="2.60.200.20:FF:000003">
    <property type="entry name" value="sarcolemmal membrane-associated protein isoform X2"/>
    <property type="match status" value="1"/>
</dbReference>
<evidence type="ECO:0000256" key="10">
    <source>
        <dbReference type="ARBA" id="ARBA00023054"/>
    </source>
</evidence>
<feature type="coiled-coil region" evidence="19">
    <location>
        <begin position="430"/>
        <end position="688"/>
    </location>
</feature>
<evidence type="ECO:0000256" key="9">
    <source>
        <dbReference type="ARBA" id="ARBA00022989"/>
    </source>
</evidence>
<gene>
    <name evidence="22" type="ORF">R5R35_011036</name>
</gene>
<evidence type="ECO:0000256" key="3">
    <source>
        <dbReference type="ARBA" id="ARBA00004389"/>
    </source>
</evidence>
<feature type="domain" description="FHA" evidence="21">
    <location>
        <begin position="53"/>
        <end position="108"/>
    </location>
</feature>
<keyword evidence="11" id="KW-0496">Mitochondrion</keyword>
<dbReference type="CDD" id="cd22679">
    <property type="entry name" value="FHA_SLMAP"/>
    <property type="match status" value="1"/>
</dbReference>
<dbReference type="Pfam" id="PF00498">
    <property type="entry name" value="FHA"/>
    <property type="match status" value="1"/>
</dbReference>
<evidence type="ECO:0000256" key="12">
    <source>
        <dbReference type="ARBA" id="ARBA00023136"/>
    </source>
</evidence>
<evidence type="ECO:0000259" key="21">
    <source>
        <dbReference type="PROSITE" id="PS50006"/>
    </source>
</evidence>
<evidence type="ECO:0000256" key="18">
    <source>
        <dbReference type="ARBA" id="ARBA00074026"/>
    </source>
</evidence>
<dbReference type="AlphaFoldDB" id="A0AAN9Z185"/>
<proteinExistence type="inferred from homology"/>
<evidence type="ECO:0000256" key="6">
    <source>
        <dbReference type="ARBA" id="ARBA00022553"/>
    </source>
</evidence>
<reference evidence="22 23" key="1">
    <citation type="submission" date="2024-03" db="EMBL/GenBank/DDBJ databases">
        <title>The genome assembly and annotation of the cricket Gryllus longicercus Weissman &amp; Gray.</title>
        <authorList>
            <person name="Szrajer S."/>
            <person name="Gray D."/>
            <person name="Ylla G."/>
        </authorList>
    </citation>
    <scope>NUCLEOTIDE SEQUENCE [LARGE SCALE GENOMIC DNA]</scope>
    <source>
        <strain evidence="22">DAG 2021-001</strain>
        <tissue evidence="22">Whole body minus gut</tissue>
    </source>
</reference>
<keyword evidence="13" id="KW-0206">Cytoskeleton</keyword>
<feature type="transmembrane region" description="Helical" evidence="20">
    <location>
        <begin position="784"/>
        <end position="805"/>
    </location>
</feature>